<dbReference type="AlphaFoldDB" id="A0A284QU87"/>
<keyword evidence="4" id="KW-0256">Endoplasmic reticulum</keyword>
<feature type="signal peptide" evidence="11">
    <location>
        <begin position="1"/>
        <end position="22"/>
    </location>
</feature>
<evidence type="ECO:0000256" key="11">
    <source>
        <dbReference type="SAM" id="SignalP"/>
    </source>
</evidence>
<accession>A0A284QU87</accession>
<keyword evidence="13" id="KW-1185">Reference proteome</keyword>
<organism evidence="12 13">
    <name type="scientific">Armillaria ostoyae</name>
    <name type="common">Armillaria root rot fungus</name>
    <dbReference type="NCBI Taxonomy" id="47428"/>
    <lineage>
        <taxon>Eukaryota</taxon>
        <taxon>Fungi</taxon>
        <taxon>Dikarya</taxon>
        <taxon>Basidiomycota</taxon>
        <taxon>Agaricomycotina</taxon>
        <taxon>Agaricomycetes</taxon>
        <taxon>Agaricomycetidae</taxon>
        <taxon>Agaricales</taxon>
        <taxon>Marasmiineae</taxon>
        <taxon>Physalacriaceae</taxon>
        <taxon>Armillaria</taxon>
    </lineage>
</organism>
<evidence type="ECO:0000256" key="1">
    <source>
        <dbReference type="ARBA" id="ARBA00004115"/>
    </source>
</evidence>
<keyword evidence="6 10" id="KW-0472">Membrane</keyword>
<dbReference type="InterPro" id="IPR005595">
    <property type="entry name" value="TRAP_alpha"/>
</dbReference>
<evidence type="ECO:0000256" key="4">
    <source>
        <dbReference type="ARBA" id="ARBA00022824"/>
    </source>
</evidence>
<evidence type="ECO:0000313" key="12">
    <source>
        <dbReference type="EMBL" id="SJL00054.1"/>
    </source>
</evidence>
<dbReference type="GO" id="GO:0005789">
    <property type="term" value="C:endoplasmic reticulum membrane"/>
    <property type="evidence" value="ECO:0007669"/>
    <property type="project" value="UniProtKB-SubCell"/>
</dbReference>
<dbReference type="Pfam" id="PF03896">
    <property type="entry name" value="TRAP_alpha"/>
    <property type="match status" value="1"/>
</dbReference>
<feature type="chain" id="PRO_5013035341" description="Translocon-associated protein subunit alpha" evidence="11">
    <location>
        <begin position="23"/>
        <end position="253"/>
    </location>
</feature>
<dbReference type="PANTHER" id="PTHR12924:SF0">
    <property type="entry name" value="TRANSLOCON-ASSOCIATED PROTEIN SUBUNIT ALPHA"/>
    <property type="match status" value="1"/>
</dbReference>
<evidence type="ECO:0000256" key="7">
    <source>
        <dbReference type="ARBA" id="ARBA00037565"/>
    </source>
</evidence>
<dbReference type="PANTHER" id="PTHR12924">
    <property type="entry name" value="TRANSLOCON-ASSOCIATED PROTEIN, ALPHA SUBUNIT"/>
    <property type="match status" value="1"/>
</dbReference>
<reference evidence="13" key="1">
    <citation type="journal article" date="2017" name="Nat. Ecol. Evol.">
        <title>Genome expansion and lineage-specific genetic innovations in the forest pathogenic fungi Armillaria.</title>
        <authorList>
            <person name="Sipos G."/>
            <person name="Prasanna A.N."/>
            <person name="Walter M.C."/>
            <person name="O'Connor E."/>
            <person name="Balint B."/>
            <person name="Krizsan K."/>
            <person name="Kiss B."/>
            <person name="Hess J."/>
            <person name="Varga T."/>
            <person name="Slot J."/>
            <person name="Riley R."/>
            <person name="Boka B."/>
            <person name="Rigling D."/>
            <person name="Barry K."/>
            <person name="Lee J."/>
            <person name="Mihaltcheva S."/>
            <person name="LaButti K."/>
            <person name="Lipzen A."/>
            <person name="Waldron R."/>
            <person name="Moloney N.M."/>
            <person name="Sperisen C."/>
            <person name="Kredics L."/>
            <person name="Vagvoelgyi C."/>
            <person name="Patrignani A."/>
            <person name="Fitzpatrick D."/>
            <person name="Nagy I."/>
            <person name="Doyle S."/>
            <person name="Anderson J.B."/>
            <person name="Grigoriev I.V."/>
            <person name="Gueldener U."/>
            <person name="Muensterkoetter M."/>
            <person name="Nagy L.G."/>
        </authorList>
    </citation>
    <scope>NUCLEOTIDE SEQUENCE [LARGE SCALE GENOMIC DNA]</scope>
    <source>
        <strain evidence="13">C18/9</strain>
    </source>
</reference>
<dbReference type="OrthoDB" id="1926781at2759"/>
<dbReference type="Proteomes" id="UP000219338">
    <property type="component" value="Unassembled WGS sequence"/>
</dbReference>
<keyword evidence="3 11" id="KW-0732">Signal</keyword>
<sequence>MRLSALFGTFASVAALAQVALSQSTSSEEPIEPEIAIVASWPDDNPFAHVVNGEKNLILLSIENKSDRNVTLLSMSGSVHHPDTNALVKNLTAVPYGIILVEGVKLQLPFTFYSEFKPGDLRLNIWLEHSFADEKYLVSAYDSIVTVVEPEISIFDFKLLTTYLVVSLIFGGIAYVAYLSFVPQSKKPRRTAASVSAPVGSVTATGAGGYQEEWIPEHHLRKNKAKKGGPASGDELSGGETSGTEGKKRKTRK</sequence>
<comment type="similarity">
    <text evidence="8">Belongs to the IRC22 family.</text>
</comment>
<comment type="function">
    <text evidence="7">Is probably involved in a pathway contributing to genomic integrity.</text>
</comment>
<evidence type="ECO:0008006" key="14">
    <source>
        <dbReference type="Google" id="ProtNLM"/>
    </source>
</evidence>
<evidence type="ECO:0000256" key="3">
    <source>
        <dbReference type="ARBA" id="ARBA00022729"/>
    </source>
</evidence>
<evidence type="ECO:0000256" key="6">
    <source>
        <dbReference type="ARBA" id="ARBA00023136"/>
    </source>
</evidence>
<evidence type="ECO:0000256" key="8">
    <source>
        <dbReference type="ARBA" id="ARBA00038311"/>
    </source>
</evidence>
<gene>
    <name evidence="12" type="ORF">ARMOST_03366</name>
</gene>
<dbReference type="EMBL" id="FUEG01000002">
    <property type="protein sequence ID" value="SJL00054.1"/>
    <property type="molecule type" value="Genomic_DNA"/>
</dbReference>
<dbReference type="OMA" id="YQEEWIP"/>
<feature type="region of interest" description="Disordered" evidence="9">
    <location>
        <begin position="219"/>
        <end position="253"/>
    </location>
</feature>
<evidence type="ECO:0000256" key="9">
    <source>
        <dbReference type="SAM" id="MobiDB-lite"/>
    </source>
</evidence>
<evidence type="ECO:0000313" key="13">
    <source>
        <dbReference type="Proteomes" id="UP000219338"/>
    </source>
</evidence>
<protein>
    <recommendedName>
        <fullName evidence="14">Translocon-associated protein subunit alpha</fullName>
    </recommendedName>
</protein>
<keyword evidence="2 10" id="KW-0812">Transmembrane</keyword>
<name>A0A284QU87_ARMOS</name>
<proteinExistence type="inferred from homology"/>
<feature type="transmembrane region" description="Helical" evidence="10">
    <location>
        <begin position="160"/>
        <end position="181"/>
    </location>
</feature>
<evidence type="ECO:0000256" key="2">
    <source>
        <dbReference type="ARBA" id="ARBA00022692"/>
    </source>
</evidence>
<comment type="subcellular location">
    <subcellularLocation>
        <location evidence="1">Endoplasmic reticulum membrane</location>
        <topology evidence="1">Single-pass type I membrane protein</topology>
    </subcellularLocation>
</comment>
<evidence type="ECO:0000256" key="10">
    <source>
        <dbReference type="SAM" id="Phobius"/>
    </source>
</evidence>
<evidence type="ECO:0000256" key="5">
    <source>
        <dbReference type="ARBA" id="ARBA00022989"/>
    </source>
</evidence>
<keyword evidence="5 10" id="KW-1133">Transmembrane helix</keyword>